<dbReference type="SUPFAM" id="SSF48403">
    <property type="entry name" value="Ankyrin repeat"/>
    <property type="match status" value="2"/>
</dbReference>
<dbReference type="PANTHER" id="PTHR12393">
    <property type="entry name" value="SPHINGOMYELIN PHOSPHODIESTERASE RELATED"/>
    <property type="match status" value="1"/>
</dbReference>
<dbReference type="GO" id="GO:0071944">
    <property type="term" value="C:cell periphery"/>
    <property type="evidence" value="ECO:0007669"/>
    <property type="project" value="TreeGrafter"/>
</dbReference>
<dbReference type="GO" id="GO:0005783">
    <property type="term" value="C:endoplasmic reticulum"/>
    <property type="evidence" value="ECO:0007669"/>
    <property type="project" value="TreeGrafter"/>
</dbReference>
<dbReference type="GO" id="GO:0030149">
    <property type="term" value="P:sphingolipid catabolic process"/>
    <property type="evidence" value="ECO:0007669"/>
    <property type="project" value="TreeGrafter"/>
</dbReference>
<dbReference type="GO" id="GO:0004620">
    <property type="term" value="F:phospholipase activity"/>
    <property type="evidence" value="ECO:0007669"/>
    <property type="project" value="TreeGrafter"/>
</dbReference>
<reference evidence="2" key="1">
    <citation type="journal article" date="2016" name="Nat. Commun.">
        <title>The Gonium pectorale genome demonstrates co-option of cell cycle regulation during the evolution of multicellularity.</title>
        <authorList>
            <person name="Hanschen E.R."/>
            <person name="Marriage T.N."/>
            <person name="Ferris P.J."/>
            <person name="Hamaji T."/>
            <person name="Toyoda A."/>
            <person name="Fujiyama A."/>
            <person name="Neme R."/>
            <person name="Noguchi H."/>
            <person name="Minakuchi Y."/>
            <person name="Suzuki M."/>
            <person name="Kawai-Toyooka H."/>
            <person name="Smith D.R."/>
            <person name="Sparks H."/>
            <person name="Anderson J."/>
            <person name="Bakaric R."/>
            <person name="Luria V."/>
            <person name="Karger A."/>
            <person name="Kirschner M.W."/>
            <person name="Durand P.M."/>
            <person name="Michod R.E."/>
            <person name="Nozaki H."/>
            <person name="Olson B.J."/>
        </authorList>
    </citation>
    <scope>NUCLEOTIDE SEQUENCE [LARGE SCALE GENOMIC DNA]</scope>
    <source>
        <strain evidence="2">NIES-2863</strain>
    </source>
</reference>
<protein>
    <submittedName>
        <fullName evidence="1">Uncharacterized protein</fullName>
    </submittedName>
</protein>
<accession>A0A150GFU2</accession>
<dbReference type="Proteomes" id="UP000075714">
    <property type="component" value="Unassembled WGS sequence"/>
</dbReference>
<dbReference type="STRING" id="33097.A0A150GFU2"/>
<comment type="caution">
    <text evidence="1">The sequence shown here is derived from an EMBL/GenBank/DDBJ whole genome shotgun (WGS) entry which is preliminary data.</text>
</comment>
<dbReference type="PANTHER" id="PTHR12393:SF6">
    <property type="entry name" value="SPHINGOMYELIN PHOSPHODIESTERASE 2"/>
    <property type="match status" value="1"/>
</dbReference>
<evidence type="ECO:0000313" key="1">
    <source>
        <dbReference type="EMBL" id="KXZ48708.1"/>
    </source>
</evidence>
<sequence length="513" mass="54566">MQPSQPGSWEQLPPDVLARIASMLDCNEVAATFRGINKVAAVQFNDPKHTTVRLSQPVPPEAFATKWLAPGATRALTLKQRRQLLCLTAASGLVANLEVALQAVGCPLTYQVFEAAAAAGKLESCQWLWERDCPKSPKGEYASGFLAAAAGAGHQHVCEWLLSLDLFWASDGAAEAAHGGHVGLMEWLQERRPPMCLFDMDVTRLPKCAAYGCNLATLQRLWAGRGSVATQDRKSAVLAEAVASPTSDWAAKVEWLEAQGCPLDGWMAQQAAACPDAPARLAWLRGRGFPLGQIAVSGAAEAGNLAALQYLLAEGTVSPQEISERSVTTLAGRGHLTALQAVHAAAGIWPDQLVRDAGLAAARAGNRHVLSWLVDTCGQNAVALDAELFMAAAESGSVELLAWLRERGCPWHQPGDPGPYTRAARSGCEAALEWLAERGCPMPDTGEPYLAAACLNGDLPTLRCLRRLGVPWGPAGMVLNLAARDAPLPIFYWLRDESGAPNVAAAVDALEID</sequence>
<organism evidence="1 2">
    <name type="scientific">Gonium pectorale</name>
    <name type="common">Green alga</name>
    <dbReference type="NCBI Taxonomy" id="33097"/>
    <lineage>
        <taxon>Eukaryota</taxon>
        <taxon>Viridiplantae</taxon>
        <taxon>Chlorophyta</taxon>
        <taxon>core chlorophytes</taxon>
        <taxon>Chlorophyceae</taxon>
        <taxon>CS clade</taxon>
        <taxon>Chlamydomonadales</taxon>
        <taxon>Volvocaceae</taxon>
        <taxon>Gonium</taxon>
    </lineage>
</organism>
<dbReference type="GO" id="GO:0046513">
    <property type="term" value="P:ceramide biosynthetic process"/>
    <property type="evidence" value="ECO:0007669"/>
    <property type="project" value="TreeGrafter"/>
</dbReference>
<dbReference type="GO" id="GO:0016020">
    <property type="term" value="C:membrane"/>
    <property type="evidence" value="ECO:0007669"/>
    <property type="project" value="TreeGrafter"/>
</dbReference>
<proteinExistence type="predicted"/>
<dbReference type="AlphaFoldDB" id="A0A150GFU2"/>
<evidence type="ECO:0000313" key="2">
    <source>
        <dbReference type="Proteomes" id="UP000075714"/>
    </source>
</evidence>
<gene>
    <name evidence="1" type="ORF">GPECTOR_26g611</name>
</gene>
<name>A0A150GFU2_GONPE</name>
<dbReference type="InterPro" id="IPR036770">
    <property type="entry name" value="Ankyrin_rpt-contain_sf"/>
</dbReference>
<keyword evidence="2" id="KW-1185">Reference proteome</keyword>
<dbReference type="Gene3D" id="1.25.40.20">
    <property type="entry name" value="Ankyrin repeat-containing domain"/>
    <property type="match status" value="1"/>
</dbReference>
<dbReference type="EMBL" id="LSYV01000027">
    <property type="protein sequence ID" value="KXZ48708.1"/>
    <property type="molecule type" value="Genomic_DNA"/>
</dbReference>